<evidence type="ECO:0000313" key="1">
    <source>
        <dbReference type="EMBL" id="DAE01380.1"/>
    </source>
</evidence>
<reference evidence="1" key="1">
    <citation type="journal article" date="2021" name="Proc. Natl. Acad. Sci. U.S.A.">
        <title>A Catalog of Tens of Thousands of Viruses from Human Metagenomes Reveals Hidden Associations with Chronic Diseases.</title>
        <authorList>
            <person name="Tisza M.J."/>
            <person name="Buck C.B."/>
        </authorList>
    </citation>
    <scope>NUCLEOTIDE SEQUENCE</scope>
    <source>
        <strain evidence="1">CtJcm18</strain>
    </source>
</reference>
<accession>A0A8S5P5B2</accession>
<name>A0A8S5P5B2_9CAUD</name>
<protein>
    <submittedName>
        <fullName evidence="1">Uncharacterized protein</fullName>
    </submittedName>
</protein>
<sequence>MKNENKTKYEANGKPYLVMSEKSNFGKKN</sequence>
<organism evidence="1">
    <name type="scientific">Siphoviridae sp. ctJcm18</name>
    <dbReference type="NCBI Taxonomy" id="2825433"/>
    <lineage>
        <taxon>Viruses</taxon>
        <taxon>Duplodnaviria</taxon>
        <taxon>Heunggongvirae</taxon>
        <taxon>Uroviricota</taxon>
        <taxon>Caudoviricetes</taxon>
    </lineage>
</organism>
<dbReference type="EMBL" id="BK015323">
    <property type="protein sequence ID" value="DAE01380.1"/>
    <property type="molecule type" value="Genomic_DNA"/>
</dbReference>
<proteinExistence type="predicted"/>